<evidence type="ECO:0008006" key="6">
    <source>
        <dbReference type="Google" id="ProtNLM"/>
    </source>
</evidence>
<gene>
    <name evidence="2" type="ORF">CBF53_11215</name>
    <name evidence="3" type="ORF">CBF70_11385</name>
</gene>
<evidence type="ECO:0000313" key="2">
    <source>
        <dbReference type="EMBL" id="OYR86779.1"/>
    </source>
</evidence>
<comment type="caution">
    <text evidence="3">The sequence shown here is derived from an EMBL/GenBank/DDBJ whole genome shotgun (WGS) entry which is preliminary data.</text>
</comment>
<evidence type="ECO:0000256" key="1">
    <source>
        <dbReference type="SAM" id="Phobius"/>
    </source>
</evidence>
<dbReference type="AlphaFoldDB" id="A0A256L8J7"/>
<dbReference type="EMBL" id="NGNV01000064">
    <property type="protein sequence ID" value="OYR86779.1"/>
    <property type="molecule type" value="Genomic_DNA"/>
</dbReference>
<protein>
    <recommendedName>
        <fullName evidence="6">G-protein coupled receptors family 1 profile domain-containing protein</fullName>
    </recommendedName>
</protein>
<accession>A0A256L8J7</accession>
<evidence type="ECO:0000313" key="3">
    <source>
        <dbReference type="EMBL" id="OYR89749.1"/>
    </source>
</evidence>
<reference evidence="2 5" key="2">
    <citation type="submission" date="2017-05" db="EMBL/GenBank/DDBJ databases">
        <authorList>
            <person name="Lin X.B."/>
            <person name="Stothard P."/>
            <person name="Tasseva G."/>
            <person name="Walter J."/>
        </authorList>
    </citation>
    <scope>NUCLEOTIDE SEQUENCE [LARGE SCALE GENOMIC DNA]</scope>
    <source>
        <strain evidence="2 5">609u</strain>
    </source>
</reference>
<keyword evidence="1" id="KW-0472">Membrane</keyword>
<sequence>MIIFESIGLIIYLILIAIIVARQIKVSQKFKANKITEEKHQTLMKQNTILLIIVGVLLLLFLYTPFKILIF</sequence>
<evidence type="ECO:0000313" key="4">
    <source>
        <dbReference type="Proteomes" id="UP000215828"/>
    </source>
</evidence>
<reference evidence="3 4" key="1">
    <citation type="submission" date="2017-04" db="EMBL/GenBank/DDBJ databases">
        <authorList>
            <person name="Afonso C.L."/>
            <person name="Miller P.J."/>
            <person name="Scott M.A."/>
            <person name="Spackman E."/>
            <person name="Goraichik I."/>
            <person name="Dimitrov K.M."/>
            <person name="Suarez D.L."/>
            <person name="Swayne D.E."/>
        </authorList>
    </citation>
    <scope>NUCLEOTIDE SEQUENCE [LARGE SCALE GENOMIC DNA]</scope>
    <source>
        <strain evidence="3 4">609q</strain>
    </source>
</reference>
<dbReference type="Proteomes" id="UP000215828">
    <property type="component" value="Unassembled WGS sequence"/>
</dbReference>
<name>A0A256L8J7_9LACO</name>
<dbReference type="RefSeq" id="WP_057718591.1">
    <property type="nucleotide sequence ID" value="NZ_CAJUTI010000016.1"/>
</dbReference>
<dbReference type="Proteomes" id="UP000216316">
    <property type="component" value="Unassembled WGS sequence"/>
</dbReference>
<keyword evidence="1" id="KW-0812">Transmembrane</keyword>
<dbReference type="EMBL" id="NGNX01000064">
    <property type="protein sequence ID" value="OYR89749.1"/>
    <property type="molecule type" value="Genomic_DNA"/>
</dbReference>
<feature type="transmembrane region" description="Helical" evidence="1">
    <location>
        <begin position="49"/>
        <end position="70"/>
    </location>
</feature>
<feature type="transmembrane region" description="Helical" evidence="1">
    <location>
        <begin position="6"/>
        <end position="24"/>
    </location>
</feature>
<evidence type="ECO:0000313" key="5">
    <source>
        <dbReference type="Proteomes" id="UP000216316"/>
    </source>
</evidence>
<organism evidence="3 4">
    <name type="scientific">Lactobacillus taiwanensis</name>
    <dbReference type="NCBI Taxonomy" id="508451"/>
    <lineage>
        <taxon>Bacteria</taxon>
        <taxon>Bacillati</taxon>
        <taxon>Bacillota</taxon>
        <taxon>Bacilli</taxon>
        <taxon>Lactobacillales</taxon>
        <taxon>Lactobacillaceae</taxon>
        <taxon>Lactobacillus</taxon>
    </lineage>
</organism>
<reference evidence="4 5" key="3">
    <citation type="submission" date="2017-09" db="EMBL/GenBank/DDBJ databases">
        <title>Tripartite evolution among Lactobacillus johnsonii, Lactobacillus taiwanensis, Lactobacillus reuteri and their rodent host.</title>
        <authorList>
            <person name="Wang T."/>
            <person name="Knowles S."/>
            <person name="Cheng C."/>
        </authorList>
    </citation>
    <scope>NUCLEOTIDE SEQUENCE [LARGE SCALE GENOMIC DNA]</scope>
    <source>
        <strain evidence="3 4">609q</strain>
        <strain evidence="2 5">609u</strain>
    </source>
</reference>
<proteinExistence type="predicted"/>
<keyword evidence="5" id="KW-1185">Reference proteome</keyword>
<keyword evidence="1" id="KW-1133">Transmembrane helix</keyword>